<name>A0ABQ5HRW6_9ASTR</name>
<reference evidence="1" key="2">
    <citation type="submission" date="2022-01" db="EMBL/GenBank/DDBJ databases">
        <authorList>
            <person name="Yamashiro T."/>
            <person name="Shiraishi A."/>
            <person name="Satake H."/>
            <person name="Nakayama K."/>
        </authorList>
    </citation>
    <scope>NUCLEOTIDE SEQUENCE</scope>
</reference>
<evidence type="ECO:0000313" key="1">
    <source>
        <dbReference type="EMBL" id="GJT90221.1"/>
    </source>
</evidence>
<gene>
    <name evidence="1" type="ORF">Tco_1079066</name>
</gene>
<comment type="caution">
    <text evidence="1">The sequence shown here is derived from an EMBL/GenBank/DDBJ whole genome shotgun (WGS) entry which is preliminary data.</text>
</comment>
<keyword evidence="2" id="KW-1185">Reference proteome</keyword>
<reference evidence="1" key="1">
    <citation type="journal article" date="2022" name="Int. J. Mol. Sci.">
        <title>Draft Genome of Tanacetum Coccineum: Genomic Comparison of Closely Related Tanacetum-Family Plants.</title>
        <authorList>
            <person name="Yamashiro T."/>
            <person name="Shiraishi A."/>
            <person name="Nakayama K."/>
            <person name="Satake H."/>
        </authorList>
    </citation>
    <scope>NUCLEOTIDE SEQUENCE</scope>
</reference>
<dbReference type="Proteomes" id="UP001151760">
    <property type="component" value="Unassembled WGS sequence"/>
</dbReference>
<dbReference type="EMBL" id="BQNB010019902">
    <property type="protein sequence ID" value="GJT90221.1"/>
    <property type="molecule type" value="Genomic_DNA"/>
</dbReference>
<evidence type="ECO:0000313" key="2">
    <source>
        <dbReference type="Proteomes" id="UP001151760"/>
    </source>
</evidence>
<organism evidence="1 2">
    <name type="scientific">Tanacetum coccineum</name>
    <dbReference type="NCBI Taxonomy" id="301880"/>
    <lineage>
        <taxon>Eukaryota</taxon>
        <taxon>Viridiplantae</taxon>
        <taxon>Streptophyta</taxon>
        <taxon>Embryophyta</taxon>
        <taxon>Tracheophyta</taxon>
        <taxon>Spermatophyta</taxon>
        <taxon>Magnoliopsida</taxon>
        <taxon>eudicotyledons</taxon>
        <taxon>Gunneridae</taxon>
        <taxon>Pentapetalae</taxon>
        <taxon>asterids</taxon>
        <taxon>campanulids</taxon>
        <taxon>Asterales</taxon>
        <taxon>Asteraceae</taxon>
        <taxon>Asteroideae</taxon>
        <taxon>Anthemideae</taxon>
        <taxon>Anthemidinae</taxon>
        <taxon>Tanacetum</taxon>
    </lineage>
</organism>
<protein>
    <submittedName>
        <fullName evidence="1">Uncharacterized protein</fullName>
    </submittedName>
</protein>
<accession>A0ABQ5HRW6</accession>
<proteinExistence type="predicted"/>
<sequence length="89" mass="10078">MGSSESLNDLHGEANPNLAKRDIQKFATTRASLRWGRFCFNPYRTNIELLPREYTCVRLVKDGNGPISHAPHVKDFTNLDGSFEHLTTC</sequence>